<dbReference type="OrthoDB" id="2017405at2759"/>
<evidence type="ECO:0000313" key="1">
    <source>
        <dbReference type="EMBL" id="KAF2866910.1"/>
    </source>
</evidence>
<dbReference type="AlphaFoldDB" id="A0A7C8I766"/>
<feature type="non-terminal residue" evidence="1">
    <location>
        <position position="85"/>
    </location>
</feature>
<dbReference type="Proteomes" id="UP000481861">
    <property type="component" value="Unassembled WGS sequence"/>
</dbReference>
<keyword evidence="2" id="KW-1185">Reference proteome</keyword>
<accession>A0A7C8I766</accession>
<comment type="caution">
    <text evidence="1">The sequence shown here is derived from an EMBL/GenBank/DDBJ whole genome shotgun (WGS) entry which is preliminary data.</text>
</comment>
<dbReference type="Pfam" id="PF11326">
    <property type="entry name" value="PANTS-like"/>
    <property type="match status" value="1"/>
</dbReference>
<organism evidence="1 2">
    <name type="scientific">Massariosphaeria phaeospora</name>
    <dbReference type="NCBI Taxonomy" id="100035"/>
    <lineage>
        <taxon>Eukaryota</taxon>
        <taxon>Fungi</taxon>
        <taxon>Dikarya</taxon>
        <taxon>Ascomycota</taxon>
        <taxon>Pezizomycotina</taxon>
        <taxon>Dothideomycetes</taxon>
        <taxon>Pleosporomycetidae</taxon>
        <taxon>Pleosporales</taxon>
        <taxon>Pleosporales incertae sedis</taxon>
        <taxon>Massariosphaeria</taxon>
    </lineage>
</organism>
<gene>
    <name evidence="1" type="ORF">BDV95DRAFT_443293</name>
</gene>
<dbReference type="InterPro" id="IPR021475">
    <property type="entry name" value="Pants/Emi1-like"/>
</dbReference>
<dbReference type="PANTHER" id="PTHR28052">
    <property type="entry name" value="UPF0545 PROTEIN C22ORF39"/>
    <property type="match status" value="1"/>
</dbReference>
<name>A0A7C8I766_9PLEO</name>
<proteinExistence type="predicted"/>
<feature type="non-terminal residue" evidence="1">
    <location>
        <position position="1"/>
    </location>
</feature>
<evidence type="ECO:0000313" key="2">
    <source>
        <dbReference type="Proteomes" id="UP000481861"/>
    </source>
</evidence>
<reference evidence="1 2" key="1">
    <citation type="submission" date="2020-01" db="EMBL/GenBank/DDBJ databases">
        <authorList>
            <consortium name="DOE Joint Genome Institute"/>
            <person name="Haridas S."/>
            <person name="Albert R."/>
            <person name="Binder M."/>
            <person name="Bloem J."/>
            <person name="Labutti K."/>
            <person name="Salamov A."/>
            <person name="Andreopoulos B."/>
            <person name="Baker S.E."/>
            <person name="Barry K."/>
            <person name="Bills G."/>
            <person name="Bluhm B.H."/>
            <person name="Cannon C."/>
            <person name="Castanera R."/>
            <person name="Culley D.E."/>
            <person name="Daum C."/>
            <person name="Ezra D."/>
            <person name="Gonzalez J.B."/>
            <person name="Henrissat B."/>
            <person name="Kuo A."/>
            <person name="Liang C."/>
            <person name="Lipzen A."/>
            <person name="Lutzoni F."/>
            <person name="Magnuson J."/>
            <person name="Mondo S."/>
            <person name="Nolan M."/>
            <person name="Ohm R."/>
            <person name="Pangilinan J."/>
            <person name="Park H.-J.H."/>
            <person name="Ramirez L."/>
            <person name="Alfaro M."/>
            <person name="Sun H."/>
            <person name="Tritt A."/>
            <person name="Yoshinaga Y."/>
            <person name="Zwiers L.-H.L."/>
            <person name="Turgeon B.G."/>
            <person name="Goodwin S.B."/>
            <person name="Spatafora J.W."/>
            <person name="Crous P.W."/>
            <person name="Grigoriev I.V."/>
        </authorList>
    </citation>
    <scope>NUCLEOTIDE SEQUENCE [LARGE SCALE GENOMIC DNA]</scope>
    <source>
        <strain evidence="1 2">CBS 611.86</strain>
    </source>
</reference>
<dbReference type="PANTHER" id="PTHR28052:SF1">
    <property type="entry name" value="UPF0545 PROTEIN C22ORF39"/>
    <property type="match status" value="1"/>
</dbReference>
<protein>
    <submittedName>
        <fullName evidence="1">Uncharacterized protein</fullName>
    </submittedName>
</protein>
<dbReference type="EMBL" id="JAADJZ010000025">
    <property type="protein sequence ID" value="KAF2866910.1"/>
    <property type="molecule type" value="Genomic_DNA"/>
</dbReference>
<sequence length="85" mass="9861">YPRTMSCRAAFDSAFYCASLGGHFNDIYRYGTLRACSEHWADWRFCMALKNRSADAAAEAVQQRYRDKEAKVLEGPNSEEVWTRR</sequence>